<dbReference type="FunFam" id="3.30.70.270:FF:000063">
    <property type="entry name" value="Zinc knuckle domaincontaining protein"/>
    <property type="match status" value="1"/>
</dbReference>
<dbReference type="PANTHER" id="PTHR37984:SF7">
    <property type="entry name" value="INTEGRASE CATALYTIC DOMAIN-CONTAINING PROTEIN"/>
    <property type="match status" value="1"/>
</dbReference>
<dbReference type="Gene3D" id="3.30.70.270">
    <property type="match status" value="3"/>
</dbReference>
<dbReference type="GO" id="GO:0071897">
    <property type="term" value="P:DNA biosynthetic process"/>
    <property type="evidence" value="ECO:0007669"/>
    <property type="project" value="UniProtKB-ARBA"/>
</dbReference>
<dbReference type="Gene3D" id="3.10.10.10">
    <property type="entry name" value="HIV Type 1 Reverse Transcriptase, subunit A, domain 1"/>
    <property type="match status" value="1"/>
</dbReference>
<dbReference type="EMBL" id="VTPC01072610">
    <property type="protein sequence ID" value="KAF2888931.1"/>
    <property type="molecule type" value="Genomic_DNA"/>
</dbReference>
<dbReference type="FunFam" id="3.30.70.270:FF:000003">
    <property type="entry name" value="Transposon Ty3-G Gag-Pol polyprotein"/>
    <property type="match status" value="1"/>
</dbReference>
<sequence length="341" mass="38753">ILPMVGQCELTCEHNNNKYNVKFFIVNDLTEALLGLKTCMELHLTRKNDDRLRGSPATPINSITDGNIKSEYTKNQIKQSHGEVFAGIGCINPPYHIQLVENAQPTISPIRKVPVDGPSDWVNPLVLVKKSDDSLRICLDPLNLNKAIKREHCKLLTLDEITSKLKDARIFSKLDVNQAFYQIPLDEASSNLCTVRTPLGRYKFLRLPYAVYIDDIIVWGKSKAEHDITLEAVLETARKNNVKFNLSKCTFVVSELKFMGHTISDQGVAIDRDRLQGIIEFPEPKCKKDVQRLLGVVNYVSKYVPNFSEGTKPLRELLKKDTFFSWEEHHKAAFTKLKNSL</sequence>
<evidence type="ECO:0000259" key="1">
    <source>
        <dbReference type="Pfam" id="PF00078"/>
    </source>
</evidence>
<organism evidence="2 3">
    <name type="scientific">Ignelater luminosus</name>
    <name type="common">Cucubano</name>
    <name type="synonym">Pyrophorus luminosus</name>
    <dbReference type="NCBI Taxonomy" id="2038154"/>
    <lineage>
        <taxon>Eukaryota</taxon>
        <taxon>Metazoa</taxon>
        <taxon>Ecdysozoa</taxon>
        <taxon>Arthropoda</taxon>
        <taxon>Hexapoda</taxon>
        <taxon>Insecta</taxon>
        <taxon>Pterygota</taxon>
        <taxon>Neoptera</taxon>
        <taxon>Endopterygota</taxon>
        <taxon>Coleoptera</taxon>
        <taxon>Polyphaga</taxon>
        <taxon>Elateriformia</taxon>
        <taxon>Elateroidea</taxon>
        <taxon>Elateridae</taxon>
        <taxon>Agrypninae</taxon>
        <taxon>Pyrophorini</taxon>
        <taxon>Ignelater</taxon>
    </lineage>
</organism>
<dbReference type="OrthoDB" id="8056305at2759"/>
<name>A0A8K0G7Q7_IGNLU</name>
<dbReference type="AlphaFoldDB" id="A0A8K0G7Q7"/>
<dbReference type="InterPro" id="IPR000477">
    <property type="entry name" value="RT_dom"/>
</dbReference>
<accession>A0A8K0G7Q7</accession>
<dbReference type="PANTHER" id="PTHR37984">
    <property type="entry name" value="PROTEIN CBG26694"/>
    <property type="match status" value="1"/>
</dbReference>
<feature type="non-terminal residue" evidence="2">
    <location>
        <position position="341"/>
    </location>
</feature>
<keyword evidence="3" id="KW-1185">Reference proteome</keyword>
<dbReference type="InterPro" id="IPR043502">
    <property type="entry name" value="DNA/RNA_pol_sf"/>
</dbReference>
<dbReference type="Proteomes" id="UP000801492">
    <property type="component" value="Unassembled WGS sequence"/>
</dbReference>
<comment type="caution">
    <text evidence="2">The sequence shown here is derived from an EMBL/GenBank/DDBJ whole genome shotgun (WGS) entry which is preliminary data.</text>
</comment>
<dbReference type="InterPro" id="IPR050951">
    <property type="entry name" value="Retrovirus_Pol_polyprotein"/>
</dbReference>
<dbReference type="InterPro" id="IPR043128">
    <property type="entry name" value="Rev_trsase/Diguanyl_cyclase"/>
</dbReference>
<protein>
    <recommendedName>
        <fullName evidence="1">Reverse transcriptase domain-containing protein</fullName>
    </recommendedName>
</protein>
<reference evidence="2" key="1">
    <citation type="submission" date="2019-08" db="EMBL/GenBank/DDBJ databases">
        <title>The genome of the North American firefly Photinus pyralis.</title>
        <authorList>
            <consortium name="Photinus pyralis genome working group"/>
            <person name="Fallon T.R."/>
            <person name="Sander Lower S.E."/>
            <person name="Weng J.-K."/>
        </authorList>
    </citation>
    <scope>NUCLEOTIDE SEQUENCE</scope>
    <source>
        <strain evidence="2">TRF0915ILg1</strain>
        <tissue evidence="2">Whole body</tissue>
    </source>
</reference>
<dbReference type="Pfam" id="PF00078">
    <property type="entry name" value="RVT_1"/>
    <property type="match status" value="1"/>
</dbReference>
<evidence type="ECO:0000313" key="3">
    <source>
        <dbReference type="Proteomes" id="UP000801492"/>
    </source>
</evidence>
<evidence type="ECO:0000313" key="2">
    <source>
        <dbReference type="EMBL" id="KAF2888931.1"/>
    </source>
</evidence>
<gene>
    <name evidence="2" type="ORF">ILUMI_17242</name>
</gene>
<proteinExistence type="predicted"/>
<dbReference type="SUPFAM" id="SSF56672">
    <property type="entry name" value="DNA/RNA polymerases"/>
    <property type="match status" value="1"/>
</dbReference>
<dbReference type="CDD" id="cd01647">
    <property type="entry name" value="RT_LTR"/>
    <property type="match status" value="1"/>
</dbReference>
<feature type="domain" description="Reverse transcriptase" evidence="1">
    <location>
        <begin position="207"/>
        <end position="263"/>
    </location>
</feature>
<feature type="non-terminal residue" evidence="2">
    <location>
        <position position="1"/>
    </location>
</feature>